<dbReference type="NCBIfam" id="TIGR01751">
    <property type="entry name" value="crot-CoA-red"/>
    <property type="match status" value="1"/>
</dbReference>
<evidence type="ECO:0000256" key="2">
    <source>
        <dbReference type="SAM" id="MobiDB-lite"/>
    </source>
</evidence>
<dbReference type="PANTHER" id="PTHR44154">
    <property type="entry name" value="QUINONE OXIDOREDUCTASE"/>
    <property type="match status" value="1"/>
</dbReference>
<protein>
    <submittedName>
        <fullName evidence="4">Crotonyl-CoA reductase</fullName>
    </submittedName>
</protein>
<dbReference type="SMART" id="SM00829">
    <property type="entry name" value="PKS_ER"/>
    <property type="match status" value="1"/>
</dbReference>
<evidence type="ECO:0000313" key="4">
    <source>
        <dbReference type="EMBL" id="GGZ32733.1"/>
    </source>
</evidence>
<dbReference type="Pfam" id="PF00107">
    <property type="entry name" value="ADH_zinc_N"/>
    <property type="match status" value="1"/>
</dbReference>
<dbReference type="SUPFAM" id="SSF50129">
    <property type="entry name" value="GroES-like"/>
    <property type="match status" value="1"/>
</dbReference>
<dbReference type="GO" id="GO:0043880">
    <property type="term" value="F:crotonyl-CoA reductase activity"/>
    <property type="evidence" value="ECO:0007669"/>
    <property type="project" value="InterPro"/>
</dbReference>
<reference evidence="4" key="1">
    <citation type="journal article" date="2014" name="Int. J. Syst. Evol. Microbiol.">
        <title>Complete genome sequence of Corynebacterium casei LMG S-19264T (=DSM 44701T), isolated from a smear-ripened cheese.</title>
        <authorList>
            <consortium name="US DOE Joint Genome Institute (JGI-PGF)"/>
            <person name="Walter F."/>
            <person name="Albersmeier A."/>
            <person name="Kalinowski J."/>
            <person name="Ruckert C."/>
        </authorList>
    </citation>
    <scope>NUCLEOTIDE SEQUENCE</scope>
    <source>
        <strain evidence="4">JCM 4988</strain>
    </source>
</reference>
<keyword evidence="1" id="KW-0521">NADP</keyword>
<dbReference type="InterPro" id="IPR036291">
    <property type="entry name" value="NAD(P)-bd_dom_sf"/>
</dbReference>
<evidence type="ECO:0000313" key="5">
    <source>
        <dbReference type="Proteomes" id="UP000630936"/>
    </source>
</evidence>
<name>A0A918Q4L8_9ACTN</name>
<dbReference type="InterPro" id="IPR010085">
    <property type="entry name" value="Crot_CoA_red"/>
</dbReference>
<organism evidence="4 5">
    <name type="scientific">Streptomyces inusitatus</name>
    <dbReference type="NCBI Taxonomy" id="68221"/>
    <lineage>
        <taxon>Bacteria</taxon>
        <taxon>Bacillati</taxon>
        <taxon>Actinomycetota</taxon>
        <taxon>Actinomycetes</taxon>
        <taxon>Kitasatosporales</taxon>
        <taxon>Streptomycetaceae</taxon>
        <taxon>Streptomyces</taxon>
    </lineage>
</organism>
<comment type="caution">
    <text evidence="4">The sequence shown here is derived from an EMBL/GenBank/DDBJ whole genome shotgun (WGS) entry which is preliminary data.</text>
</comment>
<proteinExistence type="predicted"/>
<dbReference type="SUPFAM" id="SSF51735">
    <property type="entry name" value="NAD(P)-binding Rossmann-fold domains"/>
    <property type="match status" value="1"/>
</dbReference>
<dbReference type="Pfam" id="PF08240">
    <property type="entry name" value="ADH_N"/>
    <property type="match status" value="1"/>
</dbReference>
<accession>A0A918Q4L8</accession>
<sequence length="533" mass="58177">MKPSGRPVRRTLVHRLSPGAIAPPRPDACVTGSPPRPPGAAHPRHLCHLCHHSPNRRHTSTAASPTLTQHGASLCAPTRFAGGNTVKEILDAIQSADSTAADFAALPVPESYRAVTVHKDEAAMFEGLESREKDPRESLHIEDVAVPELGPGEALVAVMASSVNYNSVWTSIFEPLPTFGFLERYGRLSELARRHDLPYHVIGSDLAGVVLRTGPGVNAWRPGDEVVAHCLSVELESSDGHNDTMLDPEQRIWGFETNFGGLAELALVKSNQLMPKPDHLSWEEAAAPGLVNSTAYRQLVSRNGAGMKQGDNVLIWGASGGLGSYATQFALAGGANPICVVSSERKASVCRAMGAEAVIDRGAEGYRFWKDERTQDPREWKRFGEHIRELTGGEDVDIVFEHPGRETFGASVYVTRKGGTVVTCASTSGYTHEYDNRYLWMSLKRIIGSHFANYREAWEANRLVAKGKIHPTLSRVYPLERTGQAAYDVHRNVHQGKVGVLALAPREGLGVRDPETRARHLDSINLFRADHDA</sequence>
<feature type="domain" description="Enoyl reductase (ER)" evidence="3">
    <location>
        <begin position="134"/>
        <end position="500"/>
    </location>
</feature>
<dbReference type="AlphaFoldDB" id="A0A918Q4L8"/>
<keyword evidence="5" id="KW-1185">Reference proteome</keyword>
<feature type="region of interest" description="Disordered" evidence="2">
    <location>
        <begin position="18"/>
        <end position="40"/>
    </location>
</feature>
<gene>
    <name evidence="4" type="ORF">GCM10010387_28540</name>
</gene>
<reference evidence="4" key="2">
    <citation type="submission" date="2020-09" db="EMBL/GenBank/DDBJ databases">
        <authorList>
            <person name="Sun Q."/>
            <person name="Ohkuma M."/>
        </authorList>
    </citation>
    <scope>NUCLEOTIDE SEQUENCE</scope>
    <source>
        <strain evidence="4">JCM 4988</strain>
    </source>
</reference>
<dbReference type="Gene3D" id="3.90.180.10">
    <property type="entry name" value="Medium-chain alcohol dehydrogenases, catalytic domain"/>
    <property type="match status" value="2"/>
</dbReference>
<dbReference type="InterPro" id="IPR011032">
    <property type="entry name" value="GroES-like_sf"/>
</dbReference>
<dbReference type="EMBL" id="BMWG01000007">
    <property type="protein sequence ID" value="GGZ32733.1"/>
    <property type="molecule type" value="Genomic_DNA"/>
</dbReference>
<evidence type="ECO:0000256" key="1">
    <source>
        <dbReference type="ARBA" id="ARBA00022857"/>
    </source>
</evidence>
<evidence type="ECO:0000259" key="3">
    <source>
        <dbReference type="SMART" id="SM00829"/>
    </source>
</evidence>
<dbReference type="InterPro" id="IPR051603">
    <property type="entry name" value="Zinc-ADH_QOR/CCCR"/>
</dbReference>
<dbReference type="InterPro" id="IPR013149">
    <property type="entry name" value="ADH-like_C"/>
</dbReference>
<dbReference type="Proteomes" id="UP000630936">
    <property type="component" value="Unassembled WGS sequence"/>
</dbReference>
<dbReference type="PANTHER" id="PTHR44154:SF1">
    <property type="entry name" value="QUINONE OXIDOREDUCTASE"/>
    <property type="match status" value="1"/>
</dbReference>
<dbReference type="InterPro" id="IPR020843">
    <property type="entry name" value="ER"/>
</dbReference>
<dbReference type="InterPro" id="IPR013154">
    <property type="entry name" value="ADH-like_N"/>
</dbReference>